<dbReference type="InterPro" id="IPR007768">
    <property type="entry name" value="Suppressor_of_fused"/>
</dbReference>
<feature type="domain" description="Suppressor of fused C-terminal" evidence="3">
    <location>
        <begin position="284"/>
        <end position="483"/>
    </location>
</feature>
<dbReference type="PANTHER" id="PTHR10928">
    <property type="entry name" value="SUPPRESSOR OF FUSED"/>
    <property type="match status" value="1"/>
</dbReference>
<dbReference type="InterPro" id="IPR038489">
    <property type="entry name" value="SUFU_C_sf"/>
</dbReference>
<dbReference type="PANTHER" id="PTHR10928:SF2">
    <property type="entry name" value="SUPPRESSOR OF FUSED HOMOLOG"/>
    <property type="match status" value="1"/>
</dbReference>
<dbReference type="SUPFAM" id="SSF103359">
    <property type="entry name" value="Suppressor of Fused, N-terminal domain"/>
    <property type="match status" value="1"/>
</dbReference>
<evidence type="ECO:0000313" key="4">
    <source>
        <dbReference type="EnsemblMetazoa" id="AMIN000509-PA"/>
    </source>
</evidence>
<dbReference type="FunFam" id="3.30.1360.230:FF:000003">
    <property type="entry name" value="Suppressor of fused homolog"/>
    <property type="match status" value="1"/>
</dbReference>
<evidence type="ECO:0000313" key="5">
    <source>
        <dbReference type="Proteomes" id="UP000075920"/>
    </source>
</evidence>
<dbReference type="GO" id="GO:0005737">
    <property type="term" value="C:cytoplasm"/>
    <property type="evidence" value="ECO:0007669"/>
    <property type="project" value="UniProtKB-SubCell"/>
</dbReference>
<dbReference type="InterPro" id="IPR020941">
    <property type="entry name" value="SUFU-like_domain"/>
</dbReference>
<evidence type="ECO:0000256" key="1">
    <source>
        <dbReference type="PIRNR" id="PIRNR011844"/>
    </source>
</evidence>
<dbReference type="Proteomes" id="UP000075920">
    <property type="component" value="Unassembled WGS sequence"/>
</dbReference>
<dbReference type="EnsemblMetazoa" id="AMIN000509-RA">
    <property type="protein sequence ID" value="AMIN000509-PA"/>
    <property type="gene ID" value="AMIN000509"/>
</dbReference>
<dbReference type="GO" id="GO:0005634">
    <property type="term" value="C:nucleus"/>
    <property type="evidence" value="ECO:0007669"/>
    <property type="project" value="UniProtKB-SubCell"/>
</dbReference>
<dbReference type="InterPro" id="IPR024314">
    <property type="entry name" value="SUFU_C"/>
</dbReference>
<keyword evidence="5" id="KW-1185">Reference proteome</keyword>
<keyword evidence="1" id="KW-0539">Nucleus</keyword>
<dbReference type="PIRSF" id="PIRSF011844">
    <property type="entry name" value="Suppressor_of_fused_protein"/>
    <property type="match status" value="1"/>
</dbReference>
<dbReference type="Pfam" id="PF12470">
    <property type="entry name" value="SUFU_C"/>
    <property type="match status" value="1"/>
</dbReference>
<dbReference type="STRING" id="112268.A0A182VR28"/>
<dbReference type="Gene3D" id="3.30.1360.230">
    <property type="entry name" value="Sufu, C-terminal domain"/>
    <property type="match status" value="1"/>
</dbReference>
<evidence type="ECO:0000259" key="2">
    <source>
        <dbReference type="Pfam" id="PF05076"/>
    </source>
</evidence>
<name>A0A182VR28_9DIPT</name>
<dbReference type="InterPro" id="IPR016591">
    <property type="entry name" value="Suppressor_of_fused_euk"/>
</dbReference>
<evidence type="ECO:0000259" key="3">
    <source>
        <dbReference type="Pfam" id="PF12470"/>
    </source>
</evidence>
<dbReference type="AlphaFoldDB" id="A0A182VR28"/>
<dbReference type="InterPro" id="IPR037181">
    <property type="entry name" value="SUFU_N"/>
</dbReference>
<sequence length="499" mass="55332">INACLCLALCFTAVSIGALLVEFYFTFLNLLTNAAMAANVPEKESVLKKRILPRGLQKLIEQCLKIYPDQTNPLQVTTVLKYWLGGLDPLDYISMYHNAGDPEQNIPPHWHYVSFGLSDLHGDGRVHLADTSGGLEPRSGMGFELTFRLIKSPDAPANERPPTWPANLLQSLAKYVFQSGNRLCTGDNIPWRRSLDGSKDANTAIQHMLIAEDPQLPRTETPFGWVDFLQIVGVTSEELEQASRWNGKGMLNLLTKDPATGGPWLITDMARSSSVFEQFPETLRQLELDLEKEGSDLAGVNADFTFKELAKGALTAAIKEEVLDPDEDLSRSISTCNIAVKQEANDDALEQSTGSTSSDMVNPFDNPNIPSRVFPLTGIELTLAPYAAKFLMLAVRDRIRHGRHFTFKAQHMAVTFVAESVTGSIVNRQTPYAVLGSWVQILIPNRLIPRMVDSFGELSTRSADSLKIPLTYEWPEQNLKFIIDNPPPELLNQQGPILA</sequence>
<protein>
    <recommendedName>
        <fullName evidence="1">Suppressor of fused homolog</fullName>
    </recommendedName>
</protein>
<dbReference type="Pfam" id="PF05076">
    <property type="entry name" value="SUFU"/>
    <property type="match status" value="1"/>
</dbReference>
<proteinExistence type="inferred from homology"/>
<accession>A0A182VR28</accession>
<organism evidence="4 5">
    <name type="scientific">Anopheles minimus</name>
    <dbReference type="NCBI Taxonomy" id="112268"/>
    <lineage>
        <taxon>Eukaryota</taxon>
        <taxon>Metazoa</taxon>
        <taxon>Ecdysozoa</taxon>
        <taxon>Arthropoda</taxon>
        <taxon>Hexapoda</taxon>
        <taxon>Insecta</taxon>
        <taxon>Pterygota</taxon>
        <taxon>Neoptera</taxon>
        <taxon>Endopterygota</taxon>
        <taxon>Diptera</taxon>
        <taxon>Nematocera</taxon>
        <taxon>Culicoidea</taxon>
        <taxon>Culicidae</taxon>
        <taxon>Anophelinae</taxon>
        <taxon>Anopheles</taxon>
    </lineage>
</organism>
<comment type="subcellular location">
    <subcellularLocation>
        <location evidence="1">Cytoplasm</location>
    </subcellularLocation>
    <subcellularLocation>
        <location evidence="1">Nucleus</location>
    </subcellularLocation>
</comment>
<feature type="domain" description="Suppressor of fused-like" evidence="2">
    <location>
        <begin position="87"/>
        <end position="271"/>
    </location>
</feature>
<dbReference type="VEuPathDB" id="VectorBase:AMIN000509"/>
<reference evidence="4" key="2">
    <citation type="submission" date="2020-05" db="UniProtKB">
        <authorList>
            <consortium name="EnsemblMetazoa"/>
        </authorList>
    </citation>
    <scope>IDENTIFICATION</scope>
    <source>
        <strain evidence="4">MINIMUS1</strain>
    </source>
</reference>
<reference evidence="5" key="1">
    <citation type="submission" date="2013-03" db="EMBL/GenBank/DDBJ databases">
        <title>The Genome Sequence of Anopheles minimus MINIMUS1.</title>
        <authorList>
            <consortium name="The Broad Institute Genomics Platform"/>
            <person name="Neafsey D.E."/>
            <person name="Walton C."/>
            <person name="Walker B."/>
            <person name="Young S.K."/>
            <person name="Zeng Q."/>
            <person name="Gargeya S."/>
            <person name="Fitzgerald M."/>
            <person name="Haas B."/>
            <person name="Abouelleil A."/>
            <person name="Allen A.W."/>
            <person name="Alvarado L."/>
            <person name="Arachchi H.M."/>
            <person name="Berlin A.M."/>
            <person name="Chapman S.B."/>
            <person name="Gainer-Dewar J."/>
            <person name="Goldberg J."/>
            <person name="Griggs A."/>
            <person name="Gujja S."/>
            <person name="Hansen M."/>
            <person name="Howarth C."/>
            <person name="Imamovic A."/>
            <person name="Ireland A."/>
            <person name="Larimer J."/>
            <person name="McCowan C."/>
            <person name="Murphy C."/>
            <person name="Pearson M."/>
            <person name="Poon T.W."/>
            <person name="Priest M."/>
            <person name="Roberts A."/>
            <person name="Saif S."/>
            <person name="Shea T."/>
            <person name="Sisk P."/>
            <person name="Sykes S."/>
            <person name="Wortman J."/>
            <person name="Nusbaum C."/>
            <person name="Birren B."/>
        </authorList>
    </citation>
    <scope>NUCLEOTIDE SEQUENCE [LARGE SCALE GENOMIC DNA]</scope>
    <source>
        <strain evidence="5">MINIMUS1</strain>
    </source>
</reference>
<keyword evidence="1" id="KW-0963">Cytoplasm</keyword>
<comment type="similarity">
    <text evidence="1">Belongs to the SUFU family.</text>
</comment>